<feature type="region of interest" description="Disordered" evidence="3">
    <location>
        <begin position="714"/>
        <end position="753"/>
    </location>
</feature>
<dbReference type="RefSeq" id="XP_006823405.1">
    <property type="nucleotide sequence ID" value="XM_006823342.1"/>
</dbReference>
<dbReference type="Pfam" id="PF17751">
    <property type="entry name" value="SKICH"/>
    <property type="match status" value="1"/>
</dbReference>
<evidence type="ECO:0000256" key="1">
    <source>
        <dbReference type="ARBA" id="ARBA00023054"/>
    </source>
</evidence>
<evidence type="ECO:0000256" key="3">
    <source>
        <dbReference type="SAM" id="MobiDB-lite"/>
    </source>
</evidence>
<feature type="compositionally biased region" description="Polar residues" evidence="3">
    <location>
        <begin position="790"/>
        <end position="819"/>
    </location>
</feature>
<keyword evidence="5" id="KW-1185">Reference proteome</keyword>
<evidence type="ECO:0000256" key="2">
    <source>
        <dbReference type="SAM" id="Coils"/>
    </source>
</evidence>
<dbReference type="GeneID" id="102802568"/>
<dbReference type="Gene3D" id="2.60.40.2840">
    <property type="match status" value="1"/>
</dbReference>
<dbReference type="InterPro" id="IPR051002">
    <property type="entry name" value="UBA_autophagy_assoc_protein"/>
</dbReference>
<accession>A0ABM0MTR4</accession>
<feature type="compositionally biased region" description="Basic and acidic residues" evidence="3">
    <location>
        <begin position="936"/>
        <end position="950"/>
    </location>
</feature>
<feature type="region of interest" description="Disordered" evidence="3">
    <location>
        <begin position="768"/>
        <end position="834"/>
    </location>
</feature>
<feature type="region of interest" description="Disordered" evidence="3">
    <location>
        <begin position="894"/>
        <end position="965"/>
    </location>
</feature>
<gene>
    <name evidence="6" type="primary">LOC102802568</name>
</gene>
<feature type="region of interest" description="Disordered" evidence="3">
    <location>
        <begin position="166"/>
        <end position="191"/>
    </location>
</feature>
<sequence>MAALKHASSCSSASSSSSSECEAINSLFELVEFRDVHNSYLANEDIFVSYRVGDLVTQSSHDWVGIYPAGWTSVSDYVKFQWIPAPNNALIQSLVFSTRTIPIYDVNGEGSYQFVYVTKEGEIIGVSGSFRLCHEMETFPEEEVSVTPEEPIEPLALMDDYYGTSGADERQDGISMPQEDATTATEETSDVEGDISKWLDQITEGAMDFCDSQPNPMMETFMRFTEPENTKTRNLHQNRDHVTLTDEGLFAFNVMSLLAILTNLTEETEEDNPERALVPYTPQGVANQQLISVNQPMAVTRMPLLAIEYSPSNEMDINEKWDSTNTTTTTTTQSQEKQGTLLQKCGDVFQCSASLQVSPALPMITWYDPHSDDCVLEADWRRDLNDKIRAKDILIEELTKQVKGLVAENGQLNHYREKNDTMETRVKLLFLENQILEEEIGKLLTRMSSTKQVKELENVKQRYSELEKCHQVVKTRNAKLEKYMDCILYTLAIQGFTHVEDMDGVETDIGYFEQKIVGGRQECVVASTKDMVAKRSQETCIEVEDNPGCLKMMSVTSAVSHLKSENEHLQKVIVDSCERERIINMSTIALQAQVEELQQHLKEVGTSLNKSFLEKERLAERLEEEKQHHENIHHANHVEIEHLRKKIRSLHRMVDSEGTGRKNAATSCYQGYRSRWAPGSAKQMNHIGFNQSQSSRETPTLMYVDESTVTMARPHISQPNESTSGTSAASDESTDSHSWNRQHTKQFVAGKRREFCKPAREGWEKIRQVRQDHSQVSTPATNVHVKPTEHQGTTSKDTVTSSTAAADVSCASNNPGSSNDKPELSFPSQSASSATKCHPLVSSFAKASEYLTSWAVASSLFDEQNNSTAKLDCATACADLDDLDTQIGAYGFDTNKMLSPKESTDASSDQLGNATSSATTDSKLKSGTNNLSGARAKADTNERTRQGHEQQKKKKRHSSSRRQHH</sequence>
<evidence type="ECO:0000259" key="4">
    <source>
        <dbReference type="Pfam" id="PF17751"/>
    </source>
</evidence>
<dbReference type="PANTHER" id="PTHR31915:SF6">
    <property type="entry name" value="SKICH DOMAIN-CONTAINING PROTEIN"/>
    <property type="match status" value="1"/>
</dbReference>
<organism evidence="5 6">
    <name type="scientific">Saccoglossus kowalevskii</name>
    <name type="common">Acorn worm</name>
    <dbReference type="NCBI Taxonomy" id="10224"/>
    <lineage>
        <taxon>Eukaryota</taxon>
        <taxon>Metazoa</taxon>
        <taxon>Hemichordata</taxon>
        <taxon>Enteropneusta</taxon>
        <taxon>Harrimaniidae</taxon>
        <taxon>Saccoglossus</taxon>
    </lineage>
</organism>
<feature type="coiled-coil region" evidence="2">
    <location>
        <begin position="381"/>
        <end position="439"/>
    </location>
</feature>
<feature type="compositionally biased region" description="Polar residues" evidence="3">
    <location>
        <begin position="905"/>
        <end position="932"/>
    </location>
</feature>
<evidence type="ECO:0000313" key="5">
    <source>
        <dbReference type="Proteomes" id="UP000694865"/>
    </source>
</evidence>
<feature type="compositionally biased region" description="Basic residues" evidence="3">
    <location>
        <begin position="951"/>
        <end position="965"/>
    </location>
</feature>
<name>A0ABM0MTR4_SACKO</name>
<dbReference type="InterPro" id="IPR041611">
    <property type="entry name" value="SKICH"/>
</dbReference>
<feature type="compositionally biased region" description="Polar residues" evidence="3">
    <location>
        <begin position="717"/>
        <end position="741"/>
    </location>
</feature>
<feature type="domain" description="SKICH" evidence="4">
    <location>
        <begin position="31"/>
        <end position="131"/>
    </location>
</feature>
<dbReference type="PANTHER" id="PTHR31915">
    <property type="entry name" value="SKICH DOMAIN-CONTAINING PROTEIN"/>
    <property type="match status" value="1"/>
</dbReference>
<reference evidence="6" key="1">
    <citation type="submission" date="2025-08" db="UniProtKB">
        <authorList>
            <consortium name="RefSeq"/>
        </authorList>
    </citation>
    <scope>IDENTIFICATION</scope>
    <source>
        <tissue evidence="6">Testes</tissue>
    </source>
</reference>
<evidence type="ECO:0000313" key="6">
    <source>
        <dbReference type="RefSeq" id="XP_006823405.1"/>
    </source>
</evidence>
<proteinExistence type="predicted"/>
<keyword evidence="1 2" id="KW-0175">Coiled coil</keyword>
<protein>
    <submittedName>
        <fullName evidence="6">Uncharacterized protein LOC102802568</fullName>
    </submittedName>
</protein>
<dbReference type="Proteomes" id="UP000694865">
    <property type="component" value="Unplaced"/>
</dbReference>